<dbReference type="PANTHER" id="PTHR42749:SF1">
    <property type="entry name" value="CELL SHAPE-DETERMINING PROTEIN MREB"/>
    <property type="match status" value="1"/>
</dbReference>
<evidence type="ECO:0000313" key="2">
    <source>
        <dbReference type="Proteomes" id="UP000030816"/>
    </source>
</evidence>
<dbReference type="PANTHER" id="PTHR42749">
    <property type="entry name" value="CELL SHAPE-DETERMINING PROTEIN MREB"/>
    <property type="match status" value="1"/>
</dbReference>
<dbReference type="HOGENOM" id="CLU_009958_3_1_1"/>
<dbReference type="Proteomes" id="UP000030816">
    <property type="component" value="Unassembled WGS sequence"/>
</dbReference>
<evidence type="ECO:0000313" key="1">
    <source>
        <dbReference type="EMBL" id="KHN97561.1"/>
    </source>
</evidence>
<dbReference type="GeneID" id="63739031"/>
<gene>
    <name evidence="1" type="ORF">MAM_04576</name>
</gene>
<dbReference type="RefSeq" id="XP_040678627.1">
    <property type="nucleotide sequence ID" value="XM_040823374.1"/>
</dbReference>
<comment type="caution">
    <text evidence="1">The sequence shown here is derived from an EMBL/GenBank/DDBJ whole genome shotgun (WGS) entry which is preliminary data.</text>
</comment>
<proteinExistence type="predicted"/>
<accession>A0A0B2WNC4</accession>
<dbReference type="EMBL" id="AZHE01000010">
    <property type="protein sequence ID" value="KHN97561.1"/>
    <property type="molecule type" value="Genomic_DNA"/>
</dbReference>
<evidence type="ECO:0008006" key="3">
    <source>
        <dbReference type="Google" id="ProtNLM"/>
    </source>
</evidence>
<reference evidence="1 2" key="1">
    <citation type="journal article" date="2014" name="Proc. Natl. Acad. Sci. U.S.A.">
        <title>Trajectory and genomic determinants of fungal-pathogen speciation and host adaptation.</title>
        <authorList>
            <person name="Hu X."/>
            <person name="Xiao G."/>
            <person name="Zheng P."/>
            <person name="Shang Y."/>
            <person name="Su Y."/>
            <person name="Zhang X."/>
            <person name="Liu X."/>
            <person name="Zhan S."/>
            <person name="St Leger R.J."/>
            <person name="Wang C."/>
        </authorList>
    </citation>
    <scope>NUCLEOTIDE SEQUENCE [LARGE SCALE GENOMIC DNA]</scope>
    <source>
        <strain evidence="1 2">ARSEF 1941</strain>
    </source>
</reference>
<dbReference type="Gene3D" id="3.30.420.40">
    <property type="match status" value="2"/>
</dbReference>
<keyword evidence="2" id="KW-1185">Reference proteome</keyword>
<dbReference type="SUPFAM" id="SSF53067">
    <property type="entry name" value="Actin-like ATPase domain"/>
    <property type="match status" value="2"/>
</dbReference>
<dbReference type="OrthoDB" id="2394218at2759"/>
<dbReference type="STRING" id="1081103.A0A0B2WNC4"/>
<dbReference type="CDD" id="cd10170">
    <property type="entry name" value="ASKHA_NBD_HSP70"/>
    <property type="match status" value="1"/>
</dbReference>
<organism evidence="1 2">
    <name type="scientific">Metarhizium album (strain ARSEF 1941)</name>
    <dbReference type="NCBI Taxonomy" id="1081103"/>
    <lineage>
        <taxon>Eukaryota</taxon>
        <taxon>Fungi</taxon>
        <taxon>Dikarya</taxon>
        <taxon>Ascomycota</taxon>
        <taxon>Pezizomycotina</taxon>
        <taxon>Sordariomycetes</taxon>
        <taxon>Hypocreomycetidae</taxon>
        <taxon>Hypocreales</taxon>
        <taxon>Clavicipitaceae</taxon>
        <taxon>Metarhizium</taxon>
    </lineage>
</organism>
<dbReference type="AlphaFoldDB" id="A0A0B2WNC4"/>
<dbReference type="InterPro" id="IPR043129">
    <property type="entry name" value="ATPase_NBD"/>
</dbReference>
<sequence length="588" mass="64518">MPCHENGGSCRPDLYVGVDFGTTFTGVSYMTPGDAAATIIRTWPGKKGAKVPSVLAKDTTGNNIKWGFLCHDLDESSKWRFLKLCLDCDPSRLADTPWAPADSSEAYKLVEVYLRQIYLYLSGHLVEKLMEDRTNGVGSWNKSWAHMRVEFTFSVPGTWSPLAVHRFARAARRAGFGQEIDHQMGLGLTESVAAVVATSELNIPFANGDAVLSIDAGGGTTDLAFVTLQSMKPMMMEPVLPVTAIGVGSVLIDMGFKNDLETRLAAKGVPLDTARKCAAKISQGEEFQRWKCNHGQENTAPDKSMAGTIFNSEALDNQGVPADYNLIFEKKLLDGLFDCQIKEIKAHVIAALGEFEKARGKRLKHIVLSGGLGSSDYVFQKLDEFFTWQKGRRPCLGEAKLWTCSNPQTAVIRGLLMNKRNETFGPRITRASYGVVAHQCPLGKSKSRLKGSRDSRGKAVPGQIQWVVKKGTMIRPNDRFRHKVTRTFTKSDPDDWTETIVSSTCSLEYLPQTTQDAGVEVLCQVQVPKGAPTGMKKGTWPFAGRYQTYECELQIVVGDSGECTVDVISSRGVELSKGSTTINVSHNP</sequence>
<name>A0A0B2WNC4_METAS</name>
<protein>
    <recommendedName>
        <fullName evidence="3">Heat shock protein Hsp70</fullName>
    </recommendedName>
</protein>
<dbReference type="Gene3D" id="3.90.640.10">
    <property type="entry name" value="Actin, Chain A, domain 4"/>
    <property type="match status" value="1"/>
</dbReference>